<keyword evidence="3" id="KW-1185">Reference proteome</keyword>
<dbReference type="Pfam" id="PF04051">
    <property type="entry name" value="TRAPP"/>
    <property type="match status" value="1"/>
</dbReference>
<comment type="similarity">
    <text evidence="1">Belongs to the TRAPP small subunits family. BET3 subfamily.</text>
</comment>
<dbReference type="InterPro" id="IPR007194">
    <property type="entry name" value="TRAPP_component"/>
</dbReference>
<proteinExistence type="inferred from homology"/>
<evidence type="ECO:0000256" key="1">
    <source>
        <dbReference type="ARBA" id="ARBA00006218"/>
    </source>
</evidence>
<gene>
    <name evidence="2" type="primary">TRS33</name>
    <name evidence="2" type="ORF">FIM1_4057</name>
</gene>
<name>A0ABX6EYB3_KLUMA</name>
<dbReference type="InterPro" id="IPR024096">
    <property type="entry name" value="NO_sig/Golgi_transp_ligand-bd"/>
</dbReference>
<sequence>MSSANTHHVASESPEQIERRRIIEQFLLFQESLPKVNVLSYQWLLNEMIPMSMAVEHNLGSMDDSSSTSSQEEEDRVEALADDVSKVSLNKVDYVPSHKLIQELYNANDEQRERVYERLFKIGKGIGSKITELLIFSNNPNLSFSHMDTLGMVRFICKEVWKLLYGKQIDNLKTNHRGVFYLFDYEFEPIQNFSIDDDEEKLLKMVAPYVQVPLGVISGILTSLGVPEDELSVSFSYTDIPDNKKKPLGQFPKGLNFNIQINQFQQNPDA</sequence>
<dbReference type="PANTHER" id="PTHR12817:SF0">
    <property type="entry name" value="GEO08327P1"/>
    <property type="match status" value="1"/>
</dbReference>
<dbReference type="InterPro" id="IPR037992">
    <property type="entry name" value="TRAPPC6/Trs33"/>
</dbReference>
<reference evidence="2 3" key="1">
    <citation type="submission" date="2016-03" db="EMBL/GenBank/DDBJ databases">
        <title>How can Kluyveromyces marxianus grow so fast - potential evolutionary course in Saccharomyces Complex revealed by comparative genomics.</title>
        <authorList>
            <person name="Mo W."/>
            <person name="Lu W."/>
            <person name="Yang X."/>
            <person name="Qi J."/>
            <person name="Lv H."/>
        </authorList>
    </citation>
    <scope>NUCLEOTIDE SEQUENCE [LARGE SCALE GENOMIC DNA]</scope>
    <source>
        <strain evidence="2 3">FIM1</strain>
    </source>
</reference>
<dbReference type="Gene3D" id="3.30.1380.20">
    <property type="entry name" value="Trafficking protein particle complex subunit 3"/>
    <property type="match status" value="1"/>
</dbReference>
<organism evidence="2 3">
    <name type="scientific">Kluyveromyces marxianus</name>
    <name type="common">Yeast</name>
    <name type="synonym">Candida kefyr</name>
    <dbReference type="NCBI Taxonomy" id="4911"/>
    <lineage>
        <taxon>Eukaryota</taxon>
        <taxon>Fungi</taxon>
        <taxon>Dikarya</taxon>
        <taxon>Ascomycota</taxon>
        <taxon>Saccharomycotina</taxon>
        <taxon>Saccharomycetes</taxon>
        <taxon>Saccharomycetales</taxon>
        <taxon>Saccharomycetaceae</taxon>
        <taxon>Kluyveromyces</taxon>
    </lineage>
</organism>
<protein>
    <submittedName>
        <fullName evidence="2">Transport protein particle 33 kDa subunit</fullName>
    </submittedName>
</protein>
<reference evidence="2 3" key="2">
    <citation type="submission" date="2019-11" db="EMBL/GenBank/DDBJ databases">
        <authorList>
            <person name="Lu H."/>
        </authorList>
    </citation>
    <scope>NUCLEOTIDE SEQUENCE [LARGE SCALE GENOMIC DNA]</scope>
    <source>
        <strain evidence="2 3">FIM1</strain>
    </source>
</reference>
<accession>A0ABX6EYB3</accession>
<evidence type="ECO:0000313" key="3">
    <source>
        <dbReference type="Proteomes" id="UP000422736"/>
    </source>
</evidence>
<dbReference type="Proteomes" id="UP000422736">
    <property type="component" value="Chromosome 6"/>
</dbReference>
<dbReference type="EMBL" id="CP015059">
    <property type="protein sequence ID" value="QGN17325.1"/>
    <property type="molecule type" value="Genomic_DNA"/>
</dbReference>
<evidence type="ECO:0000313" key="2">
    <source>
        <dbReference type="EMBL" id="QGN17325.1"/>
    </source>
</evidence>
<dbReference type="PANTHER" id="PTHR12817">
    <property type="entry name" value="TRAFFICKING PROTEIN PARTICLE COMPLEX SUBUNIT 6B"/>
    <property type="match status" value="1"/>
</dbReference>
<dbReference type="SUPFAM" id="SSF111126">
    <property type="entry name" value="Ligand-binding domain in the NO signalling and Golgi transport"/>
    <property type="match status" value="1"/>
</dbReference>
<dbReference type="CDD" id="cd14944">
    <property type="entry name" value="TRAPPC6A_Trs33"/>
    <property type="match status" value="1"/>
</dbReference>